<proteinExistence type="predicted"/>
<evidence type="ECO:0000313" key="1">
    <source>
        <dbReference type="EMBL" id="KAG4419078.1"/>
    </source>
</evidence>
<dbReference type="OrthoDB" id="5342184at2759"/>
<evidence type="ECO:0000313" key="2">
    <source>
        <dbReference type="Proteomes" id="UP000664132"/>
    </source>
</evidence>
<gene>
    <name evidence="1" type="ORF">IFR04_007770</name>
</gene>
<protein>
    <submittedName>
        <fullName evidence="1">Uncharacterized protein</fullName>
    </submittedName>
</protein>
<name>A0A8H7THU8_9HELO</name>
<dbReference type="PANTHER" id="PTHR35040">
    <property type="match status" value="1"/>
</dbReference>
<dbReference type="PANTHER" id="PTHR35040:SF9">
    <property type="entry name" value="4-LIKE CELL SURFACE PROTEIN, PUTATIVE (AFU_ORTHOLOGUE AFUA_4G14080)-RELATED"/>
    <property type="match status" value="1"/>
</dbReference>
<dbReference type="EMBL" id="JAFJYH010000113">
    <property type="protein sequence ID" value="KAG4419078.1"/>
    <property type="molecule type" value="Genomic_DNA"/>
</dbReference>
<keyword evidence="2" id="KW-1185">Reference proteome</keyword>
<dbReference type="AlphaFoldDB" id="A0A8H7THU8"/>
<dbReference type="Proteomes" id="UP000664132">
    <property type="component" value="Unassembled WGS sequence"/>
</dbReference>
<reference evidence="1" key="1">
    <citation type="submission" date="2021-02" db="EMBL/GenBank/DDBJ databases">
        <title>Genome sequence Cadophora malorum strain M34.</title>
        <authorList>
            <person name="Stefanovic E."/>
            <person name="Vu D."/>
            <person name="Scully C."/>
            <person name="Dijksterhuis J."/>
            <person name="Roader J."/>
            <person name="Houbraken J."/>
        </authorList>
    </citation>
    <scope>NUCLEOTIDE SEQUENCE</scope>
    <source>
        <strain evidence="1">M34</strain>
    </source>
</reference>
<sequence>MVNPAFVLLPLYLYPYNETSWSNITASITAHPNLNFQIIVAPNLANVFPDKNYEVALDGLNSFTNVVTLGYVPISWIHRDLDLVLADIDCYAAWPTHTNPNIAVQGIFFDETTSALTEETWAYMSNITTFAKEALGPGRQHISFNPGVAVDRAFYDLADTVNVFENEWAAFNISVLTSTPSDLLERSTYLIHDFPDDELLQAEVIDGLADAKVGGMLLTTQTSYNELSAMWMEFCEELADKVGGSLPPEVLPIDSADSSPVTIRASW</sequence>
<dbReference type="InterPro" id="IPR021986">
    <property type="entry name" value="Spherulin4"/>
</dbReference>
<accession>A0A8H7THU8</accession>
<organism evidence="1 2">
    <name type="scientific">Cadophora malorum</name>
    <dbReference type="NCBI Taxonomy" id="108018"/>
    <lineage>
        <taxon>Eukaryota</taxon>
        <taxon>Fungi</taxon>
        <taxon>Dikarya</taxon>
        <taxon>Ascomycota</taxon>
        <taxon>Pezizomycotina</taxon>
        <taxon>Leotiomycetes</taxon>
        <taxon>Helotiales</taxon>
        <taxon>Ploettnerulaceae</taxon>
        <taxon>Cadophora</taxon>
    </lineage>
</organism>
<comment type="caution">
    <text evidence="1">The sequence shown here is derived from an EMBL/GenBank/DDBJ whole genome shotgun (WGS) entry which is preliminary data.</text>
</comment>
<dbReference type="Pfam" id="PF12138">
    <property type="entry name" value="Spherulin4"/>
    <property type="match status" value="1"/>
</dbReference>